<evidence type="ECO:0000259" key="3">
    <source>
        <dbReference type="PROSITE" id="PS50893"/>
    </source>
</evidence>
<proteinExistence type="predicted"/>
<dbReference type="GO" id="GO:0005524">
    <property type="term" value="F:ATP binding"/>
    <property type="evidence" value="ECO:0007669"/>
    <property type="project" value="UniProtKB-KW"/>
</dbReference>
<sequence>MQSIIKIESLSKKYKDADQFSLNNVSLAINEGEIFGLLGPNGAGKTTLISMLCGLVKPTSGHFTIDGLNYANHSSKIKKIIGVVPQEYALYPTLTARENLHYFGSMYGLKGSDLKDKVIETLDLLGLLKFADKRVETFSGGMKRRVNLIAGILHKPKVLFLDEPTVGVDVHSKNAIIEYLKVLNQNGTTIIYTSHHLAEAEDFCTNIAILDQGRIYAQNTPSILIESTKDARNLEDVFISLTGKDLRDDV</sequence>
<dbReference type="RefSeq" id="WP_089053588.1">
    <property type="nucleotide sequence ID" value="NZ_MUHA01000007.1"/>
</dbReference>
<name>A0A226I4Z3_9FLAO</name>
<organism evidence="4 5">
    <name type="scientific">Flavobacterium oncorhynchi</name>
    <dbReference type="NCBI Taxonomy" id="728056"/>
    <lineage>
        <taxon>Bacteria</taxon>
        <taxon>Pseudomonadati</taxon>
        <taxon>Bacteroidota</taxon>
        <taxon>Flavobacteriia</taxon>
        <taxon>Flavobacteriales</taxon>
        <taxon>Flavobacteriaceae</taxon>
        <taxon>Flavobacterium</taxon>
    </lineage>
</organism>
<dbReference type="Pfam" id="PF00005">
    <property type="entry name" value="ABC_tran"/>
    <property type="match status" value="1"/>
</dbReference>
<dbReference type="GO" id="GO:0016887">
    <property type="term" value="F:ATP hydrolysis activity"/>
    <property type="evidence" value="ECO:0007669"/>
    <property type="project" value="InterPro"/>
</dbReference>
<accession>A0A226I4Z3</accession>
<dbReference type="PROSITE" id="PS00211">
    <property type="entry name" value="ABC_TRANSPORTER_1"/>
    <property type="match status" value="1"/>
</dbReference>
<evidence type="ECO:0000256" key="1">
    <source>
        <dbReference type="ARBA" id="ARBA00022741"/>
    </source>
</evidence>
<dbReference type="SMART" id="SM00382">
    <property type="entry name" value="AAA"/>
    <property type="match status" value="1"/>
</dbReference>
<dbReference type="InterPro" id="IPR003439">
    <property type="entry name" value="ABC_transporter-like_ATP-bd"/>
</dbReference>
<dbReference type="PROSITE" id="PS50893">
    <property type="entry name" value="ABC_TRANSPORTER_2"/>
    <property type="match status" value="1"/>
</dbReference>
<dbReference type="InterPro" id="IPR003593">
    <property type="entry name" value="AAA+_ATPase"/>
</dbReference>
<dbReference type="Gene3D" id="3.40.50.300">
    <property type="entry name" value="P-loop containing nucleotide triphosphate hydrolases"/>
    <property type="match status" value="1"/>
</dbReference>
<dbReference type="Proteomes" id="UP000198336">
    <property type="component" value="Unassembled WGS sequence"/>
</dbReference>
<evidence type="ECO:0000313" key="5">
    <source>
        <dbReference type="Proteomes" id="UP000198336"/>
    </source>
</evidence>
<dbReference type="InterPro" id="IPR027417">
    <property type="entry name" value="P-loop_NTPase"/>
</dbReference>
<comment type="caution">
    <text evidence="4">The sequence shown here is derived from an EMBL/GenBank/DDBJ whole genome shotgun (WGS) entry which is preliminary data.</text>
</comment>
<evidence type="ECO:0000313" key="4">
    <source>
        <dbReference type="EMBL" id="OXB01316.1"/>
    </source>
</evidence>
<dbReference type="SUPFAM" id="SSF52540">
    <property type="entry name" value="P-loop containing nucleoside triphosphate hydrolases"/>
    <property type="match status" value="1"/>
</dbReference>
<protein>
    <submittedName>
        <fullName evidence="4">ABC transporter ATP-binding protein</fullName>
    </submittedName>
</protein>
<gene>
    <name evidence="4" type="ORF">B0A75_07035</name>
</gene>
<evidence type="ECO:0000256" key="2">
    <source>
        <dbReference type="ARBA" id="ARBA00022840"/>
    </source>
</evidence>
<reference evidence="4 5" key="1">
    <citation type="submission" date="2016-11" db="EMBL/GenBank/DDBJ databases">
        <title>Whole genomes of Flavobacteriaceae.</title>
        <authorList>
            <person name="Stine C."/>
            <person name="Li C."/>
            <person name="Tadesse D."/>
        </authorList>
    </citation>
    <scope>NUCLEOTIDE SEQUENCE [LARGE SCALE GENOMIC DNA]</scope>
    <source>
        <strain evidence="4 5">CCUG 59446</strain>
    </source>
</reference>
<dbReference type="EMBL" id="MUHA01000007">
    <property type="protein sequence ID" value="OXB01316.1"/>
    <property type="molecule type" value="Genomic_DNA"/>
</dbReference>
<dbReference type="AlphaFoldDB" id="A0A226I4Z3"/>
<dbReference type="PANTHER" id="PTHR43582:SF2">
    <property type="entry name" value="LINEARMYCIN RESISTANCE ATP-BINDING PROTEIN LNRL"/>
    <property type="match status" value="1"/>
</dbReference>
<dbReference type="InterPro" id="IPR017871">
    <property type="entry name" value="ABC_transporter-like_CS"/>
</dbReference>
<keyword evidence="5" id="KW-1185">Reference proteome</keyword>
<keyword evidence="1" id="KW-0547">Nucleotide-binding</keyword>
<dbReference type="PANTHER" id="PTHR43582">
    <property type="entry name" value="LINEARMYCIN RESISTANCE ATP-BINDING PROTEIN LNRL"/>
    <property type="match status" value="1"/>
</dbReference>
<feature type="domain" description="ABC transporter" evidence="3">
    <location>
        <begin position="5"/>
        <end position="237"/>
    </location>
</feature>
<keyword evidence="2 4" id="KW-0067">ATP-binding</keyword>